<evidence type="ECO:0000256" key="9">
    <source>
        <dbReference type="HAMAP-Rule" id="MF_00097"/>
    </source>
</evidence>
<keyword evidence="2 9" id="KW-0808">Transferase</keyword>
<comment type="function">
    <text evidence="9">Condenses 4-methyl-5-(beta-hydroxyethyl)thiazole monophosphate (THZ-P) and 2-methyl-4-amino-5-hydroxymethyl pyrimidine pyrophosphate (HMP-PP) to form thiamine monophosphate (TMP).</text>
</comment>
<dbReference type="CDD" id="cd00564">
    <property type="entry name" value="TMP_TenI"/>
    <property type="match status" value="1"/>
</dbReference>
<dbReference type="Proteomes" id="UP000434639">
    <property type="component" value="Unassembled WGS sequence"/>
</dbReference>
<feature type="binding site" evidence="9">
    <location>
        <begin position="141"/>
        <end position="143"/>
    </location>
    <ligand>
        <name>2-[(2R,5Z)-2-carboxy-4-methylthiazol-5(2H)-ylidene]ethyl phosphate</name>
        <dbReference type="ChEBI" id="CHEBI:62899"/>
    </ligand>
</feature>
<evidence type="ECO:0000256" key="6">
    <source>
        <dbReference type="ARBA" id="ARBA00047334"/>
    </source>
</evidence>
<feature type="domain" description="Thiamine phosphate synthase/TenI" evidence="12">
    <location>
        <begin position="12"/>
        <end position="196"/>
    </location>
</feature>
<feature type="binding site" evidence="9">
    <location>
        <position position="115"/>
    </location>
    <ligand>
        <name>4-amino-2-methyl-5-(diphosphooxymethyl)pyrimidine</name>
        <dbReference type="ChEBI" id="CHEBI:57841"/>
    </ligand>
</feature>
<dbReference type="UniPathway" id="UPA00060">
    <property type="reaction ID" value="UER00141"/>
</dbReference>
<dbReference type="EC" id="2.5.1.3" evidence="9"/>
<dbReference type="GO" id="GO:0000287">
    <property type="term" value="F:magnesium ion binding"/>
    <property type="evidence" value="ECO:0007669"/>
    <property type="project" value="UniProtKB-UniRule"/>
</dbReference>
<dbReference type="NCBIfam" id="TIGR00693">
    <property type="entry name" value="thiE"/>
    <property type="match status" value="1"/>
</dbReference>
<dbReference type="Pfam" id="PF02581">
    <property type="entry name" value="TMP-TENI"/>
    <property type="match status" value="1"/>
</dbReference>
<proteinExistence type="inferred from homology"/>
<evidence type="ECO:0000256" key="11">
    <source>
        <dbReference type="RuleBase" id="RU004253"/>
    </source>
</evidence>
<comment type="similarity">
    <text evidence="9 10">Belongs to the thiamine-phosphate synthase family.</text>
</comment>
<organism evidence="13 14">
    <name type="scientific">Metabacillus mangrovi</name>
    <dbReference type="NCBI Taxonomy" id="1491830"/>
    <lineage>
        <taxon>Bacteria</taxon>
        <taxon>Bacillati</taxon>
        <taxon>Bacillota</taxon>
        <taxon>Bacilli</taxon>
        <taxon>Bacillales</taxon>
        <taxon>Bacillaceae</taxon>
        <taxon>Metabacillus</taxon>
    </lineage>
</organism>
<dbReference type="EMBL" id="WMIB01000013">
    <property type="protein sequence ID" value="MTH54331.1"/>
    <property type="molecule type" value="Genomic_DNA"/>
</dbReference>
<dbReference type="InterPro" id="IPR022998">
    <property type="entry name" value="ThiamineP_synth_TenI"/>
</dbReference>
<dbReference type="PANTHER" id="PTHR20857:SF15">
    <property type="entry name" value="THIAMINE-PHOSPHATE SYNTHASE"/>
    <property type="match status" value="1"/>
</dbReference>
<comment type="catalytic activity">
    <reaction evidence="8 9 10">
        <text>2-[(2R,5Z)-2-carboxy-4-methylthiazol-5(2H)-ylidene]ethyl phosphate + 4-amino-2-methyl-5-(diphosphooxymethyl)pyrimidine + 2 H(+) = thiamine phosphate + CO2 + diphosphate</text>
        <dbReference type="Rhea" id="RHEA:47844"/>
        <dbReference type="ChEBI" id="CHEBI:15378"/>
        <dbReference type="ChEBI" id="CHEBI:16526"/>
        <dbReference type="ChEBI" id="CHEBI:33019"/>
        <dbReference type="ChEBI" id="CHEBI:37575"/>
        <dbReference type="ChEBI" id="CHEBI:57841"/>
        <dbReference type="ChEBI" id="CHEBI:62899"/>
        <dbReference type="EC" id="2.5.1.3"/>
    </reaction>
</comment>
<feature type="binding site" evidence="9">
    <location>
        <position position="173"/>
    </location>
    <ligand>
        <name>2-[(2R,5Z)-2-carboxy-4-methylthiazol-5(2H)-ylidene]ethyl phosphate</name>
        <dbReference type="ChEBI" id="CHEBI:62899"/>
    </ligand>
</feature>
<dbReference type="InterPro" id="IPR036206">
    <property type="entry name" value="ThiamineP_synth_sf"/>
</dbReference>
<evidence type="ECO:0000313" key="14">
    <source>
        <dbReference type="Proteomes" id="UP000434639"/>
    </source>
</evidence>
<keyword evidence="5 9" id="KW-0784">Thiamine biosynthesis</keyword>
<dbReference type="PANTHER" id="PTHR20857">
    <property type="entry name" value="THIAMINE-PHOSPHATE PYROPHOSPHORYLASE"/>
    <property type="match status" value="1"/>
</dbReference>
<dbReference type="GO" id="GO:0004789">
    <property type="term" value="F:thiamine-phosphate diphosphorylase activity"/>
    <property type="evidence" value="ECO:0007669"/>
    <property type="project" value="UniProtKB-UniRule"/>
</dbReference>
<dbReference type="GO" id="GO:0009228">
    <property type="term" value="P:thiamine biosynthetic process"/>
    <property type="evidence" value="ECO:0007669"/>
    <property type="project" value="UniProtKB-KW"/>
</dbReference>
<feature type="binding site" evidence="9">
    <location>
        <begin position="41"/>
        <end position="45"/>
    </location>
    <ligand>
        <name>4-amino-2-methyl-5-(diphosphooxymethyl)pyrimidine</name>
        <dbReference type="ChEBI" id="CHEBI:57841"/>
    </ligand>
</feature>
<dbReference type="GO" id="GO:0009229">
    <property type="term" value="P:thiamine diphosphate biosynthetic process"/>
    <property type="evidence" value="ECO:0007669"/>
    <property type="project" value="UniProtKB-UniRule"/>
</dbReference>
<dbReference type="InterPro" id="IPR034291">
    <property type="entry name" value="TMP_synthase"/>
</dbReference>
<feature type="binding site" evidence="9">
    <location>
        <begin position="193"/>
        <end position="194"/>
    </location>
    <ligand>
        <name>2-[(2R,5Z)-2-carboxy-4-methylthiazol-5(2H)-ylidene]ethyl phosphate</name>
        <dbReference type="ChEBI" id="CHEBI:62899"/>
    </ligand>
</feature>
<evidence type="ECO:0000256" key="2">
    <source>
        <dbReference type="ARBA" id="ARBA00022679"/>
    </source>
</evidence>
<dbReference type="FunFam" id="3.20.20.70:FF:000096">
    <property type="entry name" value="Thiamine-phosphate synthase"/>
    <property type="match status" value="1"/>
</dbReference>
<evidence type="ECO:0000313" key="13">
    <source>
        <dbReference type="EMBL" id="MTH54331.1"/>
    </source>
</evidence>
<feature type="binding site" evidence="9">
    <location>
        <position position="97"/>
    </location>
    <ligand>
        <name>Mg(2+)</name>
        <dbReference type="ChEBI" id="CHEBI:18420"/>
    </ligand>
</feature>
<keyword evidence="14" id="KW-1185">Reference proteome</keyword>
<comment type="cofactor">
    <cofactor evidence="9">
        <name>Mg(2+)</name>
        <dbReference type="ChEBI" id="CHEBI:18420"/>
    </cofactor>
    <text evidence="9">Binds 1 Mg(2+) ion per subunit.</text>
</comment>
<dbReference type="SUPFAM" id="SSF51391">
    <property type="entry name" value="Thiamin phosphate synthase"/>
    <property type="match status" value="1"/>
</dbReference>
<evidence type="ECO:0000256" key="7">
    <source>
        <dbReference type="ARBA" id="ARBA00047851"/>
    </source>
</evidence>
<protein>
    <recommendedName>
        <fullName evidence="9">Thiamine-phosphate synthase</fullName>
        <shortName evidence="9">TP synthase</shortName>
        <shortName evidence="9">TPS</shortName>
        <ecNumber evidence="9">2.5.1.3</ecNumber>
    </recommendedName>
    <alternativeName>
        <fullName evidence="9">Thiamine-phosphate pyrophosphorylase</fullName>
        <shortName evidence="9">TMP pyrophosphorylase</shortName>
        <shortName evidence="9">TMP-PPase</shortName>
    </alternativeName>
</protein>
<keyword evidence="3 9" id="KW-0479">Metal-binding</keyword>
<dbReference type="OrthoDB" id="9812206at2"/>
<feature type="binding site" evidence="9">
    <location>
        <position position="78"/>
    </location>
    <ligand>
        <name>Mg(2+)</name>
        <dbReference type="ChEBI" id="CHEBI:18420"/>
    </ligand>
</feature>
<reference evidence="13 14" key="1">
    <citation type="journal article" date="2017" name="Int. J. Syst. Evol. Microbiol.">
        <title>Bacillus mangrovi sp. nov., isolated from a sediment sample from a mangrove forest.</title>
        <authorList>
            <person name="Gupta V."/>
            <person name="Singh P.K."/>
            <person name="Korpole S."/>
            <person name="Tanuku N.R.S."/>
            <person name="Pinnaka A.K."/>
        </authorList>
    </citation>
    <scope>NUCLEOTIDE SEQUENCE [LARGE SCALE GENOMIC DNA]</scope>
    <source>
        <strain evidence="13 14">KCTC 33872</strain>
    </source>
</reference>
<evidence type="ECO:0000256" key="8">
    <source>
        <dbReference type="ARBA" id="ARBA00047883"/>
    </source>
</evidence>
<comment type="catalytic activity">
    <reaction evidence="7 9 10">
        <text>2-(2-carboxy-4-methylthiazol-5-yl)ethyl phosphate + 4-amino-2-methyl-5-(diphosphooxymethyl)pyrimidine + 2 H(+) = thiamine phosphate + CO2 + diphosphate</text>
        <dbReference type="Rhea" id="RHEA:47848"/>
        <dbReference type="ChEBI" id="CHEBI:15378"/>
        <dbReference type="ChEBI" id="CHEBI:16526"/>
        <dbReference type="ChEBI" id="CHEBI:33019"/>
        <dbReference type="ChEBI" id="CHEBI:37575"/>
        <dbReference type="ChEBI" id="CHEBI:57841"/>
        <dbReference type="ChEBI" id="CHEBI:62890"/>
        <dbReference type="EC" id="2.5.1.3"/>
    </reaction>
</comment>
<gene>
    <name evidence="9" type="primary">thiE</name>
    <name evidence="13" type="ORF">GKZ89_13045</name>
</gene>
<sequence length="214" mass="22522">MRAEFQKENLSLYFIAGTQDCPAGIETVLRQAIEGGITMFQFREKGPGSLDSKDDIVSLAIRLQAICREAAIPFIINDDVDLAVKIGADGVHVGQEDEKALEIRAKLKGKILGVSVHSSEEAAKAKADGADYIGVGPVYPTTSKADAKEARGTEVIRDIRLAGMQIPLVGIGGITAENAAPVFASGADGVSVISSISRAQDPKEAARRFSAIIG</sequence>
<dbReference type="AlphaFoldDB" id="A0A7X2V5M4"/>
<dbReference type="Gene3D" id="3.20.20.70">
    <property type="entry name" value="Aldolase class I"/>
    <property type="match status" value="1"/>
</dbReference>
<evidence type="ECO:0000256" key="10">
    <source>
        <dbReference type="RuleBase" id="RU003826"/>
    </source>
</evidence>
<feature type="binding site" evidence="9">
    <location>
        <position position="144"/>
    </location>
    <ligand>
        <name>4-amino-2-methyl-5-(diphosphooxymethyl)pyrimidine</name>
        <dbReference type="ChEBI" id="CHEBI:57841"/>
    </ligand>
</feature>
<evidence type="ECO:0000259" key="12">
    <source>
        <dbReference type="Pfam" id="PF02581"/>
    </source>
</evidence>
<dbReference type="InterPro" id="IPR013785">
    <property type="entry name" value="Aldolase_TIM"/>
</dbReference>
<feature type="binding site" evidence="9">
    <location>
        <position position="77"/>
    </location>
    <ligand>
        <name>4-amino-2-methyl-5-(diphosphooxymethyl)pyrimidine</name>
        <dbReference type="ChEBI" id="CHEBI:57841"/>
    </ligand>
</feature>
<evidence type="ECO:0000256" key="3">
    <source>
        <dbReference type="ARBA" id="ARBA00022723"/>
    </source>
</evidence>
<comment type="pathway">
    <text evidence="1 9 11">Cofactor biosynthesis; thiamine diphosphate biosynthesis; thiamine phosphate from 4-amino-2-methyl-5-diphosphomethylpyrimidine and 4-methyl-5-(2-phosphoethyl)-thiazole: step 1/1.</text>
</comment>
<dbReference type="GO" id="GO:0005737">
    <property type="term" value="C:cytoplasm"/>
    <property type="evidence" value="ECO:0007669"/>
    <property type="project" value="TreeGrafter"/>
</dbReference>
<dbReference type="HAMAP" id="MF_00097">
    <property type="entry name" value="TMP_synthase"/>
    <property type="match status" value="1"/>
</dbReference>
<comment type="caution">
    <text evidence="13">The sequence shown here is derived from an EMBL/GenBank/DDBJ whole genome shotgun (WGS) entry which is preliminary data.</text>
</comment>
<name>A0A7X2V5M4_9BACI</name>
<evidence type="ECO:0000256" key="1">
    <source>
        <dbReference type="ARBA" id="ARBA00005165"/>
    </source>
</evidence>
<evidence type="ECO:0000256" key="4">
    <source>
        <dbReference type="ARBA" id="ARBA00022842"/>
    </source>
</evidence>
<keyword evidence="4 9" id="KW-0460">Magnesium</keyword>
<dbReference type="RefSeq" id="WP_155112845.1">
    <property type="nucleotide sequence ID" value="NZ_WMIB01000013.1"/>
</dbReference>
<evidence type="ECO:0000256" key="5">
    <source>
        <dbReference type="ARBA" id="ARBA00022977"/>
    </source>
</evidence>
<accession>A0A7X2V5M4</accession>
<comment type="catalytic activity">
    <reaction evidence="6 9 10">
        <text>4-methyl-5-(2-phosphooxyethyl)-thiazole + 4-amino-2-methyl-5-(diphosphooxymethyl)pyrimidine + H(+) = thiamine phosphate + diphosphate</text>
        <dbReference type="Rhea" id="RHEA:22328"/>
        <dbReference type="ChEBI" id="CHEBI:15378"/>
        <dbReference type="ChEBI" id="CHEBI:33019"/>
        <dbReference type="ChEBI" id="CHEBI:37575"/>
        <dbReference type="ChEBI" id="CHEBI:57841"/>
        <dbReference type="ChEBI" id="CHEBI:58296"/>
        <dbReference type="EC" id="2.5.1.3"/>
    </reaction>
</comment>